<dbReference type="Pfam" id="PF11755">
    <property type="entry name" value="DUF3311"/>
    <property type="match status" value="1"/>
</dbReference>
<dbReference type="PANTHER" id="PTHR40034:SF1">
    <property type="entry name" value="BSL5891 PROTEIN"/>
    <property type="match status" value="1"/>
</dbReference>
<dbReference type="InterPro" id="IPR021741">
    <property type="entry name" value="DUF3311"/>
</dbReference>
<gene>
    <name evidence="2" type="ORF">AS030_19065</name>
</gene>
<evidence type="ECO:0000256" key="1">
    <source>
        <dbReference type="SAM" id="Phobius"/>
    </source>
</evidence>
<keyword evidence="1" id="KW-0812">Transmembrane</keyword>
<name>A0A0V8J2A1_9BACL</name>
<reference evidence="2 3" key="1">
    <citation type="journal article" date="2014" name="Antonie Van Leeuwenhoek">
        <title>Fictibacillus enclensis sp. nov., isolated from marine sediment.</title>
        <authorList>
            <person name="Dastager S.G."/>
            <person name="Mawlankar R."/>
            <person name="Srinivasan K."/>
            <person name="Tang S.K."/>
            <person name="Lee J.C."/>
            <person name="Ramana V.V."/>
            <person name="Shouche Y.S."/>
        </authorList>
    </citation>
    <scope>NUCLEOTIDE SEQUENCE [LARGE SCALE GENOMIC DNA]</scope>
    <source>
        <strain evidence="2 3">NIO-1003</strain>
    </source>
</reference>
<feature type="transmembrane region" description="Helical" evidence="1">
    <location>
        <begin position="37"/>
        <end position="57"/>
    </location>
</feature>
<proteinExistence type="predicted"/>
<keyword evidence="1" id="KW-1133">Transmembrane helix</keyword>
<dbReference type="OrthoDB" id="3628949at2"/>
<keyword evidence="1" id="KW-0472">Membrane</keyword>
<protein>
    <recommendedName>
        <fullName evidence="4">DUF3311 domain-containing protein</fullName>
    </recommendedName>
</protein>
<dbReference type="EMBL" id="LNQN01000006">
    <property type="protein sequence ID" value="KSU81051.1"/>
    <property type="molecule type" value="Genomic_DNA"/>
</dbReference>
<dbReference type="PANTHER" id="PTHR40034">
    <property type="entry name" value="BSL5891 PROTEIN"/>
    <property type="match status" value="1"/>
</dbReference>
<sequence length="67" mass="7637">MMKKGILTILVLLPFVAQLALLPFVNKIGPIVFGLPFFHFWLFLWIVLTPLCTYGIYQLQKSKGGLE</sequence>
<evidence type="ECO:0000313" key="3">
    <source>
        <dbReference type="Proteomes" id="UP000054099"/>
    </source>
</evidence>
<evidence type="ECO:0008006" key="4">
    <source>
        <dbReference type="Google" id="ProtNLM"/>
    </source>
</evidence>
<comment type="caution">
    <text evidence="2">The sequence shown here is derived from an EMBL/GenBank/DDBJ whole genome shotgun (WGS) entry which is preliminary data.</text>
</comment>
<organism evidence="2 3">
    <name type="scientific">Fictibacillus enclensis</name>
    <dbReference type="NCBI Taxonomy" id="1017270"/>
    <lineage>
        <taxon>Bacteria</taxon>
        <taxon>Bacillati</taxon>
        <taxon>Bacillota</taxon>
        <taxon>Bacilli</taxon>
        <taxon>Bacillales</taxon>
        <taxon>Fictibacillaceae</taxon>
        <taxon>Fictibacillus</taxon>
    </lineage>
</organism>
<accession>A0A0V8J2A1</accession>
<keyword evidence="3" id="KW-1185">Reference proteome</keyword>
<evidence type="ECO:0000313" key="2">
    <source>
        <dbReference type="EMBL" id="KSU81051.1"/>
    </source>
</evidence>
<dbReference type="AlphaFoldDB" id="A0A0V8J2A1"/>
<dbReference type="Proteomes" id="UP000054099">
    <property type="component" value="Unassembled WGS sequence"/>
</dbReference>